<gene>
    <name evidence="2" type="ORF">ISQ64_00730</name>
</gene>
<name>A0A937I7A5_9GAMM</name>
<dbReference type="Gene3D" id="1.10.8.1180">
    <property type="match status" value="2"/>
</dbReference>
<evidence type="ECO:0000259" key="1">
    <source>
        <dbReference type="Pfam" id="PF17948"/>
    </source>
</evidence>
<evidence type="ECO:0000313" key="3">
    <source>
        <dbReference type="Proteomes" id="UP000711391"/>
    </source>
</evidence>
<organism evidence="2 3">
    <name type="scientific">SAR86 cluster bacterium</name>
    <dbReference type="NCBI Taxonomy" id="2030880"/>
    <lineage>
        <taxon>Bacteria</taxon>
        <taxon>Pseudomonadati</taxon>
        <taxon>Pseudomonadota</taxon>
        <taxon>Gammaproteobacteria</taxon>
        <taxon>SAR86 cluster</taxon>
    </lineage>
</organism>
<accession>A0A937I7A5</accession>
<reference evidence="2" key="1">
    <citation type="submission" date="2020-10" db="EMBL/GenBank/DDBJ databases">
        <title>Microbiome of the Black Sea water column analyzed by genome centric metagenomics.</title>
        <authorList>
            <person name="Cabello-Yeves P.J."/>
            <person name="Callieri C."/>
            <person name="Picazo A."/>
            <person name="Mehrshad M."/>
            <person name="Haro-Moreno J.M."/>
            <person name="Roda-Garcia J."/>
            <person name="Dzembekova N."/>
            <person name="Slabakova V."/>
            <person name="Slabakova N."/>
            <person name="Moncheva S."/>
            <person name="Rodriguez-Valera F."/>
        </authorList>
    </citation>
    <scope>NUCLEOTIDE SEQUENCE</scope>
    <source>
        <strain evidence="2">BS307-5m-G50</strain>
    </source>
</reference>
<dbReference type="Pfam" id="PF17948">
    <property type="entry name" value="DnaT"/>
    <property type="match status" value="2"/>
</dbReference>
<dbReference type="Proteomes" id="UP000711391">
    <property type="component" value="Unassembled WGS sequence"/>
</dbReference>
<dbReference type="InterPro" id="IPR040480">
    <property type="entry name" value="DnaT_DNA_bind"/>
</dbReference>
<protein>
    <recommendedName>
        <fullName evidence="1">DnaT DNA-binding domain-containing protein</fullName>
    </recommendedName>
</protein>
<feature type="domain" description="DnaT DNA-binding" evidence="1">
    <location>
        <begin position="97"/>
        <end position="162"/>
    </location>
</feature>
<sequence>MEDSDKFSFSKDVAETLGLETAIILELYQKHKSRISGNSEKFISTINQELPFISQSKIKSSFDKLLKYKLIDTKVESIKNSNSYNVKEAPKISSKTKIDSNWAPSLEATEILKLGGISESFYMDKLKEYKLYWLERGQERNNWNTSFIDFIRREWAKEQSSNKGLPYVIDSNWIPSDDVYDILELSDISKESASKYLPEFILYWKENGSAFTTWNSKFIEHVKRRHLGADKINENEKNKKYIEPGKYKKDFSSRKGDSSWASEINLD</sequence>
<dbReference type="EMBL" id="JADHQD010000003">
    <property type="protein sequence ID" value="MBL6817910.1"/>
    <property type="molecule type" value="Genomic_DNA"/>
</dbReference>
<evidence type="ECO:0000313" key="2">
    <source>
        <dbReference type="EMBL" id="MBL6817910.1"/>
    </source>
</evidence>
<proteinExistence type="predicted"/>
<comment type="caution">
    <text evidence="2">The sequence shown here is derived from an EMBL/GenBank/DDBJ whole genome shotgun (WGS) entry which is preliminary data.</text>
</comment>
<feature type="domain" description="DnaT DNA-binding" evidence="1">
    <location>
        <begin position="169"/>
        <end position="225"/>
    </location>
</feature>
<dbReference type="AlphaFoldDB" id="A0A937I7A5"/>